<organism evidence="1 2">
    <name type="scientific">Halomarina salina</name>
    <dbReference type="NCBI Taxonomy" id="1872699"/>
    <lineage>
        <taxon>Archaea</taxon>
        <taxon>Methanobacteriati</taxon>
        <taxon>Methanobacteriota</taxon>
        <taxon>Stenosarchaea group</taxon>
        <taxon>Halobacteria</taxon>
        <taxon>Halobacteriales</taxon>
        <taxon>Natronomonadaceae</taxon>
        <taxon>Halomarina</taxon>
    </lineage>
</organism>
<evidence type="ECO:0000313" key="1">
    <source>
        <dbReference type="EMBL" id="MFC5971391.1"/>
    </source>
</evidence>
<keyword evidence="2" id="KW-1185">Reference proteome</keyword>
<dbReference type="AlphaFoldDB" id="A0ABD5RLG8"/>
<dbReference type="RefSeq" id="WP_247414288.1">
    <property type="nucleotide sequence ID" value="NZ_JALLGW010000001.1"/>
</dbReference>
<proteinExistence type="predicted"/>
<gene>
    <name evidence="1" type="ORF">ACFPYI_08630</name>
</gene>
<dbReference type="Proteomes" id="UP001596099">
    <property type="component" value="Unassembled WGS sequence"/>
</dbReference>
<comment type="caution">
    <text evidence="1">The sequence shown here is derived from an EMBL/GenBank/DDBJ whole genome shotgun (WGS) entry which is preliminary data.</text>
</comment>
<accession>A0ABD5RLG8</accession>
<name>A0ABD5RLG8_9EURY</name>
<protein>
    <submittedName>
        <fullName evidence="1">Uncharacterized protein</fullName>
    </submittedName>
</protein>
<sequence>MGRMRTLLPWWLGARWMDRQVDALYEAVVDGAQESEAAVERLGDLAADGNELAAAALREITRSLDAPLDARVLAKQTLAATGHVHSA</sequence>
<dbReference type="EMBL" id="JBHSQH010000001">
    <property type="protein sequence ID" value="MFC5971391.1"/>
    <property type="molecule type" value="Genomic_DNA"/>
</dbReference>
<evidence type="ECO:0000313" key="2">
    <source>
        <dbReference type="Proteomes" id="UP001596099"/>
    </source>
</evidence>
<reference evidence="1 2" key="1">
    <citation type="journal article" date="2019" name="Int. J. Syst. Evol. Microbiol.">
        <title>The Global Catalogue of Microorganisms (GCM) 10K type strain sequencing project: providing services to taxonomists for standard genome sequencing and annotation.</title>
        <authorList>
            <consortium name="The Broad Institute Genomics Platform"/>
            <consortium name="The Broad Institute Genome Sequencing Center for Infectious Disease"/>
            <person name="Wu L."/>
            <person name="Ma J."/>
        </authorList>
    </citation>
    <scope>NUCLEOTIDE SEQUENCE [LARGE SCALE GENOMIC DNA]</scope>
    <source>
        <strain evidence="1 2">CGMCC 1.12543</strain>
    </source>
</reference>